<dbReference type="InterPro" id="IPR052017">
    <property type="entry name" value="TSUP"/>
</dbReference>
<dbReference type="Proteomes" id="UP000199071">
    <property type="component" value="Unassembled WGS sequence"/>
</dbReference>
<dbReference type="RefSeq" id="WP_090874278.1">
    <property type="nucleotide sequence ID" value="NZ_FMXQ01000001.1"/>
</dbReference>
<dbReference type="EMBL" id="FMXQ01000001">
    <property type="protein sequence ID" value="SDB02869.1"/>
    <property type="molecule type" value="Genomic_DNA"/>
</dbReference>
<organism evidence="9 10">
    <name type="scientific">Bauldia litoralis</name>
    <dbReference type="NCBI Taxonomy" id="665467"/>
    <lineage>
        <taxon>Bacteria</taxon>
        <taxon>Pseudomonadati</taxon>
        <taxon>Pseudomonadota</taxon>
        <taxon>Alphaproteobacteria</taxon>
        <taxon>Hyphomicrobiales</taxon>
        <taxon>Kaistiaceae</taxon>
        <taxon>Bauldia</taxon>
    </lineage>
</organism>
<evidence type="ECO:0000256" key="1">
    <source>
        <dbReference type="ARBA" id="ARBA00004651"/>
    </source>
</evidence>
<accession>A0A1G6A366</accession>
<evidence type="ECO:0000256" key="6">
    <source>
        <dbReference type="ARBA" id="ARBA00022989"/>
    </source>
</evidence>
<evidence type="ECO:0000256" key="5">
    <source>
        <dbReference type="ARBA" id="ARBA00022692"/>
    </source>
</evidence>
<evidence type="ECO:0000313" key="10">
    <source>
        <dbReference type="Proteomes" id="UP000199071"/>
    </source>
</evidence>
<evidence type="ECO:0000256" key="7">
    <source>
        <dbReference type="ARBA" id="ARBA00023136"/>
    </source>
</evidence>
<evidence type="ECO:0000256" key="3">
    <source>
        <dbReference type="ARBA" id="ARBA00022448"/>
    </source>
</evidence>
<keyword evidence="7 8" id="KW-0472">Membrane</keyword>
<feature type="transmembrane region" description="Helical" evidence="8">
    <location>
        <begin position="7"/>
        <end position="31"/>
    </location>
</feature>
<gene>
    <name evidence="9" type="ORF">SAMN02982931_00117</name>
</gene>
<dbReference type="GO" id="GO:0005886">
    <property type="term" value="C:plasma membrane"/>
    <property type="evidence" value="ECO:0007669"/>
    <property type="project" value="UniProtKB-SubCell"/>
</dbReference>
<dbReference type="AlphaFoldDB" id="A0A1G6A366"/>
<feature type="transmembrane region" description="Helical" evidence="8">
    <location>
        <begin position="229"/>
        <end position="249"/>
    </location>
</feature>
<feature type="transmembrane region" description="Helical" evidence="8">
    <location>
        <begin position="128"/>
        <end position="146"/>
    </location>
</feature>
<dbReference type="PANTHER" id="PTHR30269:SF37">
    <property type="entry name" value="MEMBRANE TRANSPORTER PROTEIN"/>
    <property type="match status" value="1"/>
</dbReference>
<dbReference type="PANTHER" id="PTHR30269">
    <property type="entry name" value="TRANSMEMBRANE PROTEIN YFCA"/>
    <property type="match status" value="1"/>
</dbReference>
<proteinExistence type="inferred from homology"/>
<dbReference type="OrthoDB" id="7028171at2"/>
<feature type="transmembrane region" description="Helical" evidence="8">
    <location>
        <begin position="97"/>
        <end position="116"/>
    </location>
</feature>
<evidence type="ECO:0000256" key="4">
    <source>
        <dbReference type="ARBA" id="ARBA00022475"/>
    </source>
</evidence>
<comment type="subcellular location">
    <subcellularLocation>
        <location evidence="1 8">Cell membrane</location>
        <topology evidence="1 8">Multi-pass membrane protein</topology>
    </subcellularLocation>
</comment>
<keyword evidence="3" id="KW-0813">Transport</keyword>
<feature type="transmembrane region" description="Helical" evidence="8">
    <location>
        <begin position="43"/>
        <end position="65"/>
    </location>
</feature>
<keyword evidence="6 8" id="KW-1133">Transmembrane helix</keyword>
<feature type="transmembrane region" description="Helical" evidence="8">
    <location>
        <begin position="72"/>
        <end position="91"/>
    </location>
</feature>
<name>A0A1G6A366_9HYPH</name>
<comment type="similarity">
    <text evidence="2 8">Belongs to the 4-toluene sulfonate uptake permease (TSUP) (TC 2.A.102) family.</text>
</comment>
<sequence length="250" mass="26967">MISDPWFYAAAVPAMIVLGLSKGGFSVIGMLTVPLLSIAISPVQAAGITLPILILSDVVAVSSYWRQWDKGVLAVMLPGALVGILIGWLTAAWVSEGMIRLIVGVVAVAFALNYWLRHRRQAEASAPNAAKGAFFGMITGFASFVSHAGGPPYQVYAAPLRLPPRIFAGTAVIFFATVNTIKLVPYFFLGQFQQENLLTSAILLPISIPATILGVWLVKRIDPKTFYELIYSFIFVVGVFLVGQSIYGMV</sequence>
<keyword evidence="5 8" id="KW-0812">Transmembrane</keyword>
<evidence type="ECO:0000313" key="9">
    <source>
        <dbReference type="EMBL" id="SDB02869.1"/>
    </source>
</evidence>
<dbReference type="Pfam" id="PF01925">
    <property type="entry name" value="TauE"/>
    <property type="match status" value="1"/>
</dbReference>
<feature type="transmembrane region" description="Helical" evidence="8">
    <location>
        <begin position="166"/>
        <end position="189"/>
    </location>
</feature>
<evidence type="ECO:0000256" key="2">
    <source>
        <dbReference type="ARBA" id="ARBA00009142"/>
    </source>
</evidence>
<feature type="transmembrane region" description="Helical" evidence="8">
    <location>
        <begin position="196"/>
        <end position="217"/>
    </location>
</feature>
<dbReference type="InterPro" id="IPR002781">
    <property type="entry name" value="TM_pro_TauE-like"/>
</dbReference>
<protein>
    <recommendedName>
        <fullName evidence="8">Probable membrane transporter protein</fullName>
    </recommendedName>
</protein>
<reference evidence="9 10" key="1">
    <citation type="submission" date="2016-10" db="EMBL/GenBank/DDBJ databases">
        <authorList>
            <person name="de Groot N.N."/>
        </authorList>
    </citation>
    <scope>NUCLEOTIDE SEQUENCE [LARGE SCALE GENOMIC DNA]</scope>
    <source>
        <strain evidence="9 10">ATCC 35022</strain>
    </source>
</reference>
<keyword evidence="10" id="KW-1185">Reference proteome</keyword>
<evidence type="ECO:0000256" key="8">
    <source>
        <dbReference type="RuleBase" id="RU363041"/>
    </source>
</evidence>
<keyword evidence="4 8" id="KW-1003">Cell membrane</keyword>